<dbReference type="AlphaFoldDB" id="A0AAE0LMF7"/>
<feature type="compositionally biased region" description="Acidic residues" evidence="1">
    <location>
        <begin position="64"/>
        <end position="81"/>
    </location>
</feature>
<dbReference type="EMBL" id="LGRX02000005">
    <property type="protein sequence ID" value="KAK3290074.1"/>
    <property type="molecule type" value="Genomic_DNA"/>
</dbReference>
<evidence type="ECO:0000256" key="1">
    <source>
        <dbReference type="SAM" id="MobiDB-lite"/>
    </source>
</evidence>
<feature type="region of interest" description="Disordered" evidence="1">
    <location>
        <begin position="353"/>
        <end position="378"/>
    </location>
</feature>
<comment type="caution">
    <text evidence="2">The sequence shown here is derived from an EMBL/GenBank/DDBJ whole genome shotgun (WGS) entry which is preliminary data.</text>
</comment>
<feature type="region of interest" description="Disordered" evidence="1">
    <location>
        <begin position="1"/>
        <end position="39"/>
    </location>
</feature>
<evidence type="ECO:0000313" key="3">
    <source>
        <dbReference type="Proteomes" id="UP001190700"/>
    </source>
</evidence>
<evidence type="ECO:0000313" key="2">
    <source>
        <dbReference type="EMBL" id="KAK3290074.1"/>
    </source>
</evidence>
<keyword evidence="3" id="KW-1185">Reference proteome</keyword>
<protein>
    <submittedName>
        <fullName evidence="2">Uncharacterized protein</fullName>
    </submittedName>
</protein>
<accession>A0AAE0LMF7</accession>
<sequence length="378" mass="42502">MSATGGKYAARKFATSPKNRRSGGVMPVPGGNRMRDDAPTECYYDDAEEVTYHRAVAECVERGDDCEDDPEASDDDDDDREEAPSAMIDGAPACSPSPVFFNAEIEFVLRLTGDRTEYRLDGAVLADMIINQNSEIGEAMRKDVLGRAHVKLIQARVLSGAQSELSKFDIDVCIHTPSNENCCILTNAFYVLDTSTDDERSVFRRSMPLALALDDFATVYKNRTLRGEMKNPLNYIDLALLADERDVDTGHISHEDATFDTDFGLVKYLDWNLYLKVKLWYCKNQTRSSGLFQKLDRGIVMRIRSMDDGDACCKPRGVVKMNMQIQIETHNSRSGDHRRPFVRSFLRAADDGDDDDEYDDDHHESHSAFTGNNRGDRS</sequence>
<gene>
    <name evidence="2" type="ORF">CYMTET_2542</name>
</gene>
<feature type="compositionally biased region" description="Polar residues" evidence="1">
    <location>
        <begin position="367"/>
        <end position="378"/>
    </location>
</feature>
<dbReference type="Proteomes" id="UP001190700">
    <property type="component" value="Unassembled WGS sequence"/>
</dbReference>
<reference evidence="2 3" key="1">
    <citation type="journal article" date="2015" name="Genome Biol. Evol.">
        <title>Comparative Genomics of a Bacterivorous Green Alga Reveals Evolutionary Causalities and Consequences of Phago-Mixotrophic Mode of Nutrition.</title>
        <authorList>
            <person name="Burns J.A."/>
            <person name="Paasch A."/>
            <person name="Narechania A."/>
            <person name="Kim E."/>
        </authorList>
    </citation>
    <scope>NUCLEOTIDE SEQUENCE [LARGE SCALE GENOMIC DNA]</scope>
    <source>
        <strain evidence="2 3">PLY_AMNH</strain>
    </source>
</reference>
<proteinExistence type="predicted"/>
<organism evidence="2 3">
    <name type="scientific">Cymbomonas tetramitiformis</name>
    <dbReference type="NCBI Taxonomy" id="36881"/>
    <lineage>
        <taxon>Eukaryota</taxon>
        <taxon>Viridiplantae</taxon>
        <taxon>Chlorophyta</taxon>
        <taxon>Pyramimonadophyceae</taxon>
        <taxon>Pyramimonadales</taxon>
        <taxon>Pyramimonadaceae</taxon>
        <taxon>Cymbomonas</taxon>
    </lineage>
</organism>
<name>A0AAE0LMF7_9CHLO</name>
<feature type="region of interest" description="Disordered" evidence="1">
    <location>
        <begin position="61"/>
        <end position="89"/>
    </location>
</feature>